<keyword evidence="3" id="KW-1185">Reference proteome</keyword>
<dbReference type="GO" id="GO:0000981">
    <property type="term" value="F:DNA-binding transcription factor activity, RNA polymerase II-specific"/>
    <property type="evidence" value="ECO:0007669"/>
    <property type="project" value="InterPro"/>
</dbReference>
<dbReference type="VEuPathDB" id="FungiDB:HGUI_00322"/>
<organism evidence="2 3">
    <name type="scientific">Hanseniaspora guilliermondii</name>
    <dbReference type="NCBI Taxonomy" id="56406"/>
    <lineage>
        <taxon>Eukaryota</taxon>
        <taxon>Fungi</taxon>
        <taxon>Dikarya</taxon>
        <taxon>Ascomycota</taxon>
        <taxon>Saccharomycotina</taxon>
        <taxon>Saccharomycetes</taxon>
        <taxon>Saccharomycodales</taxon>
        <taxon>Saccharomycodaceae</taxon>
        <taxon>Hanseniaspora</taxon>
    </lineage>
</organism>
<dbReference type="Proteomes" id="UP000183365">
    <property type="component" value="Unassembled WGS sequence"/>
</dbReference>
<dbReference type="InterPro" id="IPR001138">
    <property type="entry name" value="Zn2Cys6_DnaBD"/>
</dbReference>
<feature type="region of interest" description="Disordered" evidence="1">
    <location>
        <begin position="1"/>
        <end position="21"/>
    </location>
</feature>
<accession>A0A1L0AU84</accession>
<evidence type="ECO:0000313" key="2">
    <source>
        <dbReference type="EMBL" id="SGZ38122.1"/>
    </source>
</evidence>
<gene>
    <name evidence="2" type="ORF">HGUI_00322</name>
</gene>
<protein>
    <recommendedName>
        <fullName evidence="4">Zn(2)-C6 fungal-type domain-containing protein</fullName>
    </recommendedName>
</protein>
<proteinExistence type="predicted"/>
<sequence length="995" mass="116250">MTSNKRLLTHGLKTSAKRKKHKNSKLGCKECKSRRIKCDTNLQILNTNKYSCLNCLLRWMRSNENDPSDNDHICSFSSLTSDEIIQLKKEIHAKEFIDYHEMNEKKIYPINKIQIILSNEDLQQNNENCKNIKTKIGFEITMIPHNQIEVPSSLKVKRVNETSNQVNSRIALAQMCISGLNFVNRTTVNYYTSLAINSFIARLKKFYISELKGMDAIFDHQKSFNSTFLFDSNRHNYEEHLSILNSVPTFDEKRNLIIKYIKLSQDFLQEKLFNSYKTIKTSLDVIIKQKCLISYGTLINCHIGSYILRIFELYSLVTDEYSMNRYIEHFCSSFEICWELNKILQQNIDSGNTNTFIDTESISRSTYDYEFKDTITGIGGDNICIFALSMASFNQNYIHMKSVPIDFVDELQKMLLEFGNTFILSQTNDDIDVDSLLKEDFKNLALFIEQFIKTSVFMDMTKALPLQPNLLWQLTHKFFQMKPKKIFNVSLNLNINAKILLNSLTSDKFDSYLKYSDKKVIDDYNKSGYLTPVEKVLYMFYIAIDLVFVNILPSRLYVYDNEAYGVCGWNMPSFDAIIFDLDLNMDVDKKLLPFINYIYRLASYMYRRKILFSEYTCLNNFYDDENLLMKSHNNKVQTSENFLNLPCYASRLAYNIKEVNISSFLNSTIRRENYFGLDIDCPLPLELLIAFKSNYQHKLPFSLKGPYINKKGHYWDGNFYLIKYTEYTKYHNKQCELNERYQKHLNLYFKNILLFDKLFKDYYEATGKVFPKFNEYDLSILATEGLENVYKFNEQVITKGFISTLSKRLMVFKDLISNIFVFQNKQGTDGVFINFVEEKIIVKDYHLLLTMFVAIVNDQCDSESRSILSSSTNVVNIALSGGSKVFSSDRTDSECVSSTVDTSLLDQDGIRASHYSSLLVSNCGLFKEDYDPLLGLTIDEYMKLKNTKSNYSINKNQEDNVPELHFFLPDFKYLKMIRRDKKTLLFNDGRDEEDE</sequence>
<dbReference type="CDD" id="cd00067">
    <property type="entry name" value="GAL4"/>
    <property type="match status" value="1"/>
</dbReference>
<reference evidence="3" key="1">
    <citation type="submission" date="2016-11" db="EMBL/GenBank/DDBJ databases">
        <authorList>
            <person name="Guldener U."/>
        </authorList>
    </citation>
    <scope>NUCLEOTIDE SEQUENCE [LARGE SCALE GENOMIC DNA]</scope>
</reference>
<dbReference type="EMBL" id="FQNF01000004">
    <property type="protein sequence ID" value="SGZ38122.1"/>
    <property type="molecule type" value="Genomic_DNA"/>
</dbReference>
<evidence type="ECO:0008006" key="4">
    <source>
        <dbReference type="Google" id="ProtNLM"/>
    </source>
</evidence>
<evidence type="ECO:0000313" key="3">
    <source>
        <dbReference type="Proteomes" id="UP000183365"/>
    </source>
</evidence>
<dbReference type="AlphaFoldDB" id="A0A1L0AU84"/>
<evidence type="ECO:0000256" key="1">
    <source>
        <dbReference type="SAM" id="MobiDB-lite"/>
    </source>
</evidence>
<name>A0A1L0AU84_9ASCO</name>
<dbReference type="GO" id="GO:0008270">
    <property type="term" value="F:zinc ion binding"/>
    <property type="evidence" value="ECO:0007669"/>
    <property type="project" value="InterPro"/>
</dbReference>
<dbReference type="OrthoDB" id="416217at2759"/>